<dbReference type="AlphaFoldDB" id="A0A6G1HK09"/>
<protein>
    <submittedName>
        <fullName evidence="2">Uncharacterized protein</fullName>
    </submittedName>
</protein>
<gene>
    <name evidence="2" type="ORF">EJ06DRAFT_249488</name>
</gene>
<accession>A0A6G1HK09</accession>
<reference evidence="2" key="1">
    <citation type="journal article" date="2020" name="Stud. Mycol.">
        <title>101 Dothideomycetes genomes: a test case for predicting lifestyles and emergence of pathogens.</title>
        <authorList>
            <person name="Haridas S."/>
            <person name="Albert R."/>
            <person name="Binder M."/>
            <person name="Bloem J."/>
            <person name="Labutti K."/>
            <person name="Salamov A."/>
            <person name="Andreopoulos B."/>
            <person name="Baker S."/>
            <person name="Barry K."/>
            <person name="Bills G."/>
            <person name="Bluhm B."/>
            <person name="Cannon C."/>
            <person name="Castanera R."/>
            <person name="Culley D."/>
            <person name="Daum C."/>
            <person name="Ezra D."/>
            <person name="Gonzalez J."/>
            <person name="Henrissat B."/>
            <person name="Kuo A."/>
            <person name="Liang C."/>
            <person name="Lipzen A."/>
            <person name="Lutzoni F."/>
            <person name="Magnuson J."/>
            <person name="Mondo S."/>
            <person name="Nolan M."/>
            <person name="Ohm R."/>
            <person name="Pangilinan J."/>
            <person name="Park H.-J."/>
            <person name="Ramirez L."/>
            <person name="Alfaro M."/>
            <person name="Sun H."/>
            <person name="Tritt A."/>
            <person name="Yoshinaga Y."/>
            <person name="Zwiers L.-H."/>
            <person name="Turgeon B."/>
            <person name="Goodwin S."/>
            <person name="Spatafora J."/>
            <person name="Crous P."/>
            <person name="Grigoriev I."/>
        </authorList>
    </citation>
    <scope>NUCLEOTIDE SEQUENCE</scope>
    <source>
        <strain evidence="2">CBS 262.69</strain>
    </source>
</reference>
<proteinExistence type="predicted"/>
<evidence type="ECO:0000256" key="1">
    <source>
        <dbReference type="SAM" id="MobiDB-lite"/>
    </source>
</evidence>
<evidence type="ECO:0000313" key="3">
    <source>
        <dbReference type="Proteomes" id="UP000799640"/>
    </source>
</evidence>
<sequence length="189" mass="20851">MSVTRSNITYPPSTYARTFNHLPRGLSAVGHIDRELHSRYKGDYGDDDCESDSVLLQCRTLFRPHTDGTTTTTRTFSRPSSCSDIHTGSCAPTHTVTLTPVWPTPTPTQPNNGTVDTGHKPSGKSFGFHNRSSSRGRRVRCSNIYFHPMAHLQELAPLPRVVQRWVLLGKPQSVGVGDEPHIGNGWSDG</sequence>
<name>A0A6G1HK09_9PEZI</name>
<dbReference type="Proteomes" id="UP000799640">
    <property type="component" value="Unassembled WGS sequence"/>
</dbReference>
<feature type="region of interest" description="Disordered" evidence="1">
    <location>
        <begin position="98"/>
        <end position="134"/>
    </location>
</feature>
<dbReference type="EMBL" id="ML996708">
    <property type="protein sequence ID" value="KAF2396231.1"/>
    <property type="molecule type" value="Genomic_DNA"/>
</dbReference>
<organism evidence="2 3">
    <name type="scientific">Trichodelitschia bisporula</name>
    <dbReference type="NCBI Taxonomy" id="703511"/>
    <lineage>
        <taxon>Eukaryota</taxon>
        <taxon>Fungi</taxon>
        <taxon>Dikarya</taxon>
        <taxon>Ascomycota</taxon>
        <taxon>Pezizomycotina</taxon>
        <taxon>Dothideomycetes</taxon>
        <taxon>Dothideomycetes incertae sedis</taxon>
        <taxon>Phaeotrichales</taxon>
        <taxon>Phaeotrichaceae</taxon>
        <taxon>Trichodelitschia</taxon>
    </lineage>
</organism>
<evidence type="ECO:0000313" key="2">
    <source>
        <dbReference type="EMBL" id="KAF2396231.1"/>
    </source>
</evidence>
<keyword evidence="3" id="KW-1185">Reference proteome</keyword>